<evidence type="ECO:0000313" key="2">
    <source>
        <dbReference type="EMBL" id="KAF9739792.1"/>
    </source>
</evidence>
<dbReference type="Proteomes" id="UP000756921">
    <property type="component" value="Unassembled WGS sequence"/>
</dbReference>
<keyword evidence="3" id="KW-1185">Reference proteome</keyword>
<comment type="caution">
    <text evidence="2">The sequence shown here is derived from an EMBL/GenBank/DDBJ whole genome shotgun (WGS) entry which is preliminary data.</text>
</comment>
<sequence>MNLVSKQHALAPTSSKSTNQLRADNGLTNTPSATRKNTGFTLCGNNGTVKTEVGAVESLPFAVEIFGDSKYRFNLIEATGKGAEVGLRLYRETGPAVGLTGKGDEVGAFAIIIS</sequence>
<reference evidence="2" key="1">
    <citation type="journal article" date="2020" name="Mol. Plant Microbe Interact.">
        <title>Genome Sequence of the Biocontrol Agent Coniothyrium minitans strain Conio (IMI 134523).</title>
        <authorList>
            <person name="Patel D."/>
            <person name="Shittu T.A."/>
            <person name="Baroncelli R."/>
            <person name="Muthumeenakshi S."/>
            <person name="Osborne T.H."/>
            <person name="Janganan T.K."/>
            <person name="Sreenivasaprasad S."/>
        </authorList>
    </citation>
    <scope>NUCLEOTIDE SEQUENCE</scope>
    <source>
        <strain evidence="2">Conio</strain>
    </source>
</reference>
<dbReference type="EMBL" id="WJXW01000002">
    <property type="protein sequence ID" value="KAF9739792.1"/>
    <property type="molecule type" value="Genomic_DNA"/>
</dbReference>
<name>A0A9P6KUW6_9PLEO</name>
<feature type="region of interest" description="Disordered" evidence="1">
    <location>
        <begin position="1"/>
        <end position="41"/>
    </location>
</feature>
<evidence type="ECO:0000313" key="3">
    <source>
        <dbReference type="Proteomes" id="UP000756921"/>
    </source>
</evidence>
<feature type="compositionally biased region" description="Polar residues" evidence="1">
    <location>
        <begin position="12"/>
        <end position="41"/>
    </location>
</feature>
<organism evidence="2 3">
    <name type="scientific">Paraphaeosphaeria minitans</name>
    <dbReference type="NCBI Taxonomy" id="565426"/>
    <lineage>
        <taxon>Eukaryota</taxon>
        <taxon>Fungi</taxon>
        <taxon>Dikarya</taxon>
        <taxon>Ascomycota</taxon>
        <taxon>Pezizomycotina</taxon>
        <taxon>Dothideomycetes</taxon>
        <taxon>Pleosporomycetidae</taxon>
        <taxon>Pleosporales</taxon>
        <taxon>Massarineae</taxon>
        <taxon>Didymosphaeriaceae</taxon>
        <taxon>Paraphaeosphaeria</taxon>
    </lineage>
</organism>
<proteinExistence type="predicted"/>
<dbReference type="AlphaFoldDB" id="A0A9P6KUW6"/>
<protein>
    <submittedName>
        <fullName evidence="2">Uncharacterized protein</fullName>
    </submittedName>
</protein>
<evidence type="ECO:0000256" key="1">
    <source>
        <dbReference type="SAM" id="MobiDB-lite"/>
    </source>
</evidence>
<dbReference type="OrthoDB" id="3928926at2759"/>
<gene>
    <name evidence="2" type="ORF">PMIN01_02426</name>
</gene>
<accession>A0A9P6KUW6</accession>